<evidence type="ECO:0000256" key="3">
    <source>
        <dbReference type="ARBA" id="ARBA00022670"/>
    </source>
</evidence>
<dbReference type="RefSeq" id="WP_145272304.1">
    <property type="nucleotide sequence ID" value="NZ_CP036272.1"/>
</dbReference>
<keyword evidence="5 6" id="KW-0378">Hydrolase</keyword>
<dbReference type="PANTHER" id="PTHR43330">
    <property type="entry name" value="METHIONINE AMINOPEPTIDASE"/>
    <property type="match status" value="1"/>
</dbReference>
<comment type="subunit">
    <text evidence="6">Monomer.</text>
</comment>
<dbReference type="EC" id="3.4.11.18" evidence="6 7"/>
<gene>
    <name evidence="6 9" type="primary">map</name>
    <name evidence="9" type="ORF">SV7mr_25710</name>
</gene>
<feature type="binding site" evidence="6">
    <location>
        <position position="239"/>
    </location>
    <ligand>
        <name>a divalent metal cation</name>
        <dbReference type="ChEBI" id="CHEBI:60240"/>
        <label>1</label>
    </ligand>
</feature>
<dbReference type="PROSITE" id="PS00680">
    <property type="entry name" value="MAP_1"/>
    <property type="match status" value="1"/>
</dbReference>
<comment type="cofactor">
    <cofactor evidence="6">
        <name>Co(2+)</name>
        <dbReference type="ChEBI" id="CHEBI:48828"/>
    </cofactor>
    <cofactor evidence="6">
        <name>Zn(2+)</name>
        <dbReference type="ChEBI" id="CHEBI:29105"/>
    </cofactor>
    <cofactor evidence="6">
        <name>Mn(2+)</name>
        <dbReference type="ChEBI" id="CHEBI:29035"/>
    </cofactor>
    <cofactor evidence="6">
        <name>Fe(2+)</name>
        <dbReference type="ChEBI" id="CHEBI:29033"/>
    </cofactor>
    <text evidence="6">Binds 2 divalent metal cations per subunit. Has a high-affinity and a low affinity metal-binding site. The true nature of the physiological cofactor is under debate. The enzyme is active with cobalt, zinc, manganese or divalent iron ions. Most likely, methionine aminopeptidases function as mononuclear Fe(2+)-metalloproteases under physiological conditions, and the catalytically relevant metal-binding site has been assigned to the histidine-containing high-affinity site.</text>
</comment>
<dbReference type="GO" id="GO:0046872">
    <property type="term" value="F:metal ion binding"/>
    <property type="evidence" value="ECO:0007669"/>
    <property type="project" value="UniProtKB-UniRule"/>
</dbReference>
<sequence length="265" mass="29553">MLKQQRDLMLDTRGRDAMRKAGQANAALMDHIRPHIKAGVATIEIDNLVQQWTKENGHRPATLGYQGYPKNCCISINEVICHGIPDERVLVDGDIVNVDITTVVDGWHGDQSETFLIGEVTEDKRRVTQAAFDCMHLAIEAITPGCNVATIGQAIVPEAEERGFSVVREYVGHGLGRQFHLDPTIPHFPNRQSRIDRLMPGMCFTIEPMINVGSRYTRLDKNDGWTVRTKDGQASAQFEHSVLMTEDGPEILTQTVDGPKKGHQF</sequence>
<dbReference type="InterPro" id="IPR036005">
    <property type="entry name" value="Creatinase/aminopeptidase-like"/>
</dbReference>
<dbReference type="GO" id="GO:0070006">
    <property type="term" value="F:metalloaminopeptidase activity"/>
    <property type="evidence" value="ECO:0007669"/>
    <property type="project" value="UniProtKB-UniRule"/>
</dbReference>
<keyword evidence="10" id="KW-1185">Reference proteome</keyword>
<dbReference type="InterPro" id="IPR000994">
    <property type="entry name" value="Pept_M24"/>
</dbReference>
<keyword evidence="4 6" id="KW-0479">Metal-binding</keyword>
<accession>A0A517SVA0</accession>
<feature type="binding site" evidence="6">
    <location>
        <position position="82"/>
    </location>
    <ligand>
        <name>substrate</name>
    </ligand>
</feature>
<name>A0A517SVA0_9BACT</name>
<comment type="catalytic activity">
    <reaction evidence="6 7">
        <text>Release of N-terminal amino acids, preferentially methionine, from peptides and arylamides.</text>
        <dbReference type="EC" id="3.4.11.18"/>
    </reaction>
</comment>
<evidence type="ECO:0000256" key="4">
    <source>
        <dbReference type="ARBA" id="ARBA00022723"/>
    </source>
</evidence>
<reference evidence="9 10" key="1">
    <citation type="submission" date="2019-02" db="EMBL/GenBank/DDBJ databases">
        <title>Deep-cultivation of Planctomycetes and their phenomic and genomic characterization uncovers novel biology.</title>
        <authorList>
            <person name="Wiegand S."/>
            <person name="Jogler M."/>
            <person name="Boedeker C."/>
            <person name="Pinto D."/>
            <person name="Vollmers J."/>
            <person name="Rivas-Marin E."/>
            <person name="Kohn T."/>
            <person name="Peeters S.H."/>
            <person name="Heuer A."/>
            <person name="Rast P."/>
            <person name="Oberbeckmann S."/>
            <person name="Bunk B."/>
            <person name="Jeske O."/>
            <person name="Meyerdierks A."/>
            <person name="Storesund J.E."/>
            <person name="Kallscheuer N."/>
            <person name="Luecker S."/>
            <person name="Lage O.M."/>
            <person name="Pohl T."/>
            <person name="Merkel B.J."/>
            <person name="Hornburger P."/>
            <person name="Mueller R.-W."/>
            <person name="Bruemmer F."/>
            <person name="Labrenz M."/>
            <person name="Spormann A.M."/>
            <person name="Op den Camp H."/>
            <person name="Overmann J."/>
            <person name="Amann R."/>
            <person name="Jetten M.S.M."/>
            <person name="Mascher T."/>
            <person name="Medema M.H."/>
            <person name="Devos D.P."/>
            <person name="Kaster A.-K."/>
            <person name="Ovreas L."/>
            <person name="Rohde M."/>
            <person name="Galperin M.Y."/>
            <person name="Jogler C."/>
        </authorList>
    </citation>
    <scope>NUCLEOTIDE SEQUENCE [LARGE SCALE GENOMIC DNA]</scope>
    <source>
        <strain evidence="9 10">SV_7m_r</strain>
    </source>
</reference>
<evidence type="ECO:0000313" key="10">
    <source>
        <dbReference type="Proteomes" id="UP000315003"/>
    </source>
</evidence>
<feature type="binding site" evidence="6">
    <location>
        <position position="110"/>
    </location>
    <ligand>
        <name>a divalent metal cation</name>
        <dbReference type="ChEBI" id="CHEBI:60240"/>
        <label>2</label>
        <note>catalytic</note>
    </ligand>
</feature>
<dbReference type="Gene3D" id="3.90.230.10">
    <property type="entry name" value="Creatinase/methionine aminopeptidase superfamily"/>
    <property type="match status" value="1"/>
</dbReference>
<comment type="similarity">
    <text evidence="6">Belongs to the peptidase M24A family. Methionine aminopeptidase type 1 subfamily.</text>
</comment>
<evidence type="ECO:0000256" key="5">
    <source>
        <dbReference type="ARBA" id="ARBA00022801"/>
    </source>
</evidence>
<dbReference type="GO" id="GO:0004239">
    <property type="term" value="F:initiator methionyl aminopeptidase activity"/>
    <property type="evidence" value="ECO:0007669"/>
    <property type="project" value="UniProtKB-UniRule"/>
</dbReference>
<dbReference type="HAMAP" id="MF_01974">
    <property type="entry name" value="MetAP_1"/>
    <property type="match status" value="1"/>
</dbReference>
<feature type="binding site" evidence="6">
    <location>
        <position position="239"/>
    </location>
    <ligand>
        <name>a divalent metal cation</name>
        <dbReference type="ChEBI" id="CHEBI:60240"/>
        <label>2</label>
        <note>catalytic</note>
    </ligand>
</feature>
<feature type="binding site" evidence="6">
    <location>
        <position position="207"/>
    </location>
    <ligand>
        <name>a divalent metal cation</name>
        <dbReference type="ChEBI" id="CHEBI:60240"/>
        <label>2</label>
        <note>catalytic</note>
    </ligand>
</feature>
<proteinExistence type="inferred from homology"/>
<dbReference type="PRINTS" id="PR00599">
    <property type="entry name" value="MAPEPTIDASE"/>
</dbReference>
<evidence type="ECO:0000259" key="8">
    <source>
        <dbReference type="Pfam" id="PF00557"/>
    </source>
</evidence>
<dbReference type="GO" id="GO:0005829">
    <property type="term" value="C:cytosol"/>
    <property type="evidence" value="ECO:0007669"/>
    <property type="project" value="TreeGrafter"/>
</dbReference>
<dbReference type="AlphaFoldDB" id="A0A517SVA0"/>
<dbReference type="PANTHER" id="PTHR43330:SF27">
    <property type="entry name" value="METHIONINE AMINOPEPTIDASE"/>
    <property type="match status" value="1"/>
</dbReference>
<keyword evidence="3 6" id="KW-0645">Protease</keyword>
<dbReference type="NCBIfam" id="TIGR00500">
    <property type="entry name" value="met_pdase_I"/>
    <property type="match status" value="1"/>
</dbReference>
<feature type="binding site" evidence="6">
    <location>
        <position position="180"/>
    </location>
    <ligand>
        <name>substrate</name>
    </ligand>
</feature>
<feature type="binding site" evidence="6">
    <location>
        <position position="110"/>
    </location>
    <ligand>
        <name>a divalent metal cation</name>
        <dbReference type="ChEBI" id="CHEBI:60240"/>
        <label>1</label>
    </ligand>
</feature>
<dbReference type="Proteomes" id="UP000315003">
    <property type="component" value="Chromosome"/>
</dbReference>
<dbReference type="CDD" id="cd01086">
    <property type="entry name" value="MetAP1"/>
    <property type="match status" value="1"/>
</dbReference>
<feature type="binding site" evidence="6">
    <location>
        <position position="99"/>
    </location>
    <ligand>
        <name>a divalent metal cation</name>
        <dbReference type="ChEBI" id="CHEBI:60240"/>
        <label>1</label>
    </ligand>
</feature>
<dbReference type="GO" id="GO:0006508">
    <property type="term" value="P:proteolysis"/>
    <property type="evidence" value="ECO:0007669"/>
    <property type="project" value="UniProtKB-KW"/>
</dbReference>
<dbReference type="EMBL" id="CP036272">
    <property type="protein sequence ID" value="QDT60054.1"/>
    <property type="molecule type" value="Genomic_DNA"/>
</dbReference>
<protein>
    <recommendedName>
        <fullName evidence="6 7">Methionine aminopeptidase</fullName>
        <shortName evidence="6">MAP</shortName>
        <shortName evidence="6">MetAP</shortName>
        <ecNumber evidence="6 7">3.4.11.18</ecNumber>
    </recommendedName>
    <alternativeName>
        <fullName evidence="6">Peptidase M</fullName>
    </alternativeName>
</protein>
<dbReference type="InterPro" id="IPR002467">
    <property type="entry name" value="Pept_M24A_MAP1"/>
</dbReference>
<evidence type="ECO:0000313" key="9">
    <source>
        <dbReference type="EMBL" id="QDT60054.1"/>
    </source>
</evidence>
<evidence type="ECO:0000256" key="7">
    <source>
        <dbReference type="RuleBase" id="RU003653"/>
    </source>
</evidence>
<dbReference type="Pfam" id="PF00557">
    <property type="entry name" value="Peptidase_M24"/>
    <property type="match status" value="1"/>
</dbReference>
<organism evidence="9 10">
    <name type="scientific">Stieleria bergensis</name>
    <dbReference type="NCBI Taxonomy" id="2528025"/>
    <lineage>
        <taxon>Bacteria</taxon>
        <taxon>Pseudomonadati</taxon>
        <taxon>Planctomycetota</taxon>
        <taxon>Planctomycetia</taxon>
        <taxon>Pirellulales</taxon>
        <taxon>Pirellulaceae</taxon>
        <taxon>Stieleria</taxon>
    </lineage>
</organism>
<comment type="function">
    <text evidence="1 6">Removes the N-terminal methionine from nascent proteins. The N-terminal methionine is often cleaved when the second residue in the primary sequence is small and uncharged (Met-Ala-, Cys, Gly, Pro, Ser, Thr, or Val). Requires deformylation of the N(alpha)-formylated initiator methionine before it can be hydrolyzed.</text>
</comment>
<feature type="domain" description="Peptidase M24" evidence="8">
    <location>
        <begin position="17"/>
        <end position="246"/>
    </location>
</feature>
<dbReference type="InterPro" id="IPR001714">
    <property type="entry name" value="Pept_M24_MAP"/>
</dbReference>
<evidence type="ECO:0000256" key="2">
    <source>
        <dbReference type="ARBA" id="ARBA00022438"/>
    </source>
</evidence>
<dbReference type="OrthoDB" id="9802055at2"/>
<evidence type="ECO:0000256" key="1">
    <source>
        <dbReference type="ARBA" id="ARBA00002521"/>
    </source>
</evidence>
<feature type="binding site" evidence="6">
    <location>
        <position position="173"/>
    </location>
    <ligand>
        <name>a divalent metal cation</name>
        <dbReference type="ChEBI" id="CHEBI:60240"/>
        <label>2</label>
        <note>catalytic</note>
    </ligand>
</feature>
<keyword evidence="2 6" id="KW-0031">Aminopeptidase</keyword>
<dbReference type="SUPFAM" id="SSF55920">
    <property type="entry name" value="Creatinase/aminopeptidase"/>
    <property type="match status" value="1"/>
</dbReference>
<evidence type="ECO:0000256" key="6">
    <source>
        <dbReference type="HAMAP-Rule" id="MF_01974"/>
    </source>
</evidence>